<comment type="caution">
    <text evidence="4">The sequence shown here is derived from an EMBL/GenBank/DDBJ whole genome shotgun (WGS) entry which is preliminary data.</text>
</comment>
<gene>
    <name evidence="4" type="ORF">CALK_1518</name>
</gene>
<feature type="repeat" description="TPR" evidence="1">
    <location>
        <begin position="94"/>
        <end position="127"/>
    </location>
</feature>
<keyword evidence="2" id="KW-0812">Transmembrane</keyword>
<dbReference type="Gene3D" id="1.25.40.10">
    <property type="entry name" value="Tetratricopeptide repeat domain"/>
    <property type="match status" value="1"/>
</dbReference>
<dbReference type="Proteomes" id="UP000017148">
    <property type="component" value="Unassembled WGS sequence"/>
</dbReference>
<evidence type="ECO:0000256" key="1">
    <source>
        <dbReference type="PROSITE-ProRule" id="PRU00339"/>
    </source>
</evidence>
<dbReference type="AlphaFoldDB" id="U7D556"/>
<keyword evidence="2" id="KW-1133">Transmembrane helix</keyword>
<name>U7D556_9BACT</name>
<dbReference type="OrthoDB" id="2953146at2"/>
<feature type="transmembrane region" description="Helical" evidence="2">
    <location>
        <begin position="32"/>
        <end position="52"/>
    </location>
</feature>
<proteinExistence type="predicted"/>
<dbReference type="InterPro" id="IPR018704">
    <property type="entry name" value="SecYEG/CpoB_TPR"/>
</dbReference>
<evidence type="ECO:0000259" key="3">
    <source>
        <dbReference type="Pfam" id="PF09976"/>
    </source>
</evidence>
<keyword evidence="2" id="KW-0472">Membrane</keyword>
<sequence length="221" mass="24950">MSTKKKSSPDLTPSEKVFFEHVSQFWEKYSKYCIFGALIVGVAGISVLSVQYRTAQEKAVAQRAYLQALEGDQTEQMEALKAVVADHSEYEYAAMSALKIGELYLREGDYSTSIEWFERAEKKSSHELVRDMARENIGAAYEYLGEYDLAMEAYKELTRVRNSFRTPSVYLKMAFLEMSRGNLDRAAVYSQKVIADDDVETSVKSSAKGLYAQLNAMGVDN</sequence>
<keyword evidence="5" id="KW-1185">Reference proteome</keyword>
<feature type="domain" description="Ancillary SecYEG translocon subunit/Cell division coordinator CpoB TPR" evidence="3">
    <location>
        <begin position="24"/>
        <end position="153"/>
    </location>
</feature>
<evidence type="ECO:0000313" key="5">
    <source>
        <dbReference type="Proteomes" id="UP000017148"/>
    </source>
</evidence>
<dbReference type="InterPro" id="IPR019734">
    <property type="entry name" value="TPR_rpt"/>
</dbReference>
<dbReference type="Pfam" id="PF09976">
    <property type="entry name" value="TPR_21"/>
    <property type="match status" value="1"/>
</dbReference>
<reference evidence="4 5" key="1">
    <citation type="journal article" date="2013" name="Environ. Microbiol.">
        <title>Genome analysis of Chitinivibrio alkaliphilus gen. nov., sp. nov., a novel extremely haloalkaliphilic anaerobic chitinolytic bacterium from the candidate phylum Termite Group 3.</title>
        <authorList>
            <person name="Sorokin D.Y."/>
            <person name="Gumerov V.M."/>
            <person name="Rakitin A.L."/>
            <person name="Beletsky A.V."/>
            <person name="Damste J.S."/>
            <person name="Muyzer G."/>
            <person name="Mardanov A.V."/>
            <person name="Ravin N.V."/>
        </authorList>
    </citation>
    <scope>NUCLEOTIDE SEQUENCE [LARGE SCALE GENOMIC DNA]</scope>
    <source>
        <strain evidence="4 5">ACht1</strain>
    </source>
</reference>
<dbReference type="InterPro" id="IPR011990">
    <property type="entry name" value="TPR-like_helical_dom_sf"/>
</dbReference>
<dbReference type="PROSITE" id="PS50005">
    <property type="entry name" value="TPR"/>
    <property type="match status" value="1"/>
</dbReference>
<organism evidence="4 5">
    <name type="scientific">Chitinivibrio alkaliphilus ACht1</name>
    <dbReference type="NCBI Taxonomy" id="1313304"/>
    <lineage>
        <taxon>Bacteria</taxon>
        <taxon>Pseudomonadati</taxon>
        <taxon>Fibrobacterota</taxon>
        <taxon>Chitinivibrionia</taxon>
        <taxon>Chitinivibrionales</taxon>
        <taxon>Chitinivibrionaceae</taxon>
        <taxon>Chitinivibrio</taxon>
    </lineage>
</organism>
<dbReference type="SUPFAM" id="SSF48452">
    <property type="entry name" value="TPR-like"/>
    <property type="match status" value="1"/>
</dbReference>
<dbReference type="SMART" id="SM00028">
    <property type="entry name" value="TPR"/>
    <property type="match status" value="2"/>
</dbReference>
<dbReference type="EMBL" id="ASJR01000011">
    <property type="protein sequence ID" value="ERP31654.1"/>
    <property type="molecule type" value="Genomic_DNA"/>
</dbReference>
<evidence type="ECO:0000313" key="4">
    <source>
        <dbReference type="EMBL" id="ERP31654.1"/>
    </source>
</evidence>
<evidence type="ECO:0000256" key="2">
    <source>
        <dbReference type="SAM" id="Phobius"/>
    </source>
</evidence>
<accession>U7D556</accession>
<keyword evidence="1" id="KW-0802">TPR repeat</keyword>
<dbReference type="RefSeq" id="WP_022636973.1">
    <property type="nucleotide sequence ID" value="NZ_ASJR01000011.1"/>
</dbReference>
<dbReference type="STRING" id="1313304.CALK_1518"/>
<protein>
    <recommendedName>
        <fullName evidence="3">Ancillary SecYEG translocon subunit/Cell division coordinator CpoB TPR domain-containing protein</fullName>
    </recommendedName>
</protein>